<evidence type="ECO:0000256" key="1">
    <source>
        <dbReference type="ARBA" id="ARBA00004141"/>
    </source>
</evidence>
<gene>
    <name evidence="8" type="ORF">QPX42_02190</name>
</gene>
<evidence type="ECO:0000259" key="7">
    <source>
        <dbReference type="Pfam" id="PF01694"/>
    </source>
</evidence>
<keyword evidence="8" id="KW-0378">Hydrolase</keyword>
<feature type="compositionally biased region" description="Basic and acidic residues" evidence="5">
    <location>
        <begin position="1"/>
        <end position="13"/>
    </location>
</feature>
<name>A0AAP4BNQ8_9CORY</name>
<dbReference type="InterPro" id="IPR022764">
    <property type="entry name" value="Peptidase_S54_rhomboid_dom"/>
</dbReference>
<dbReference type="PANTHER" id="PTHR43731">
    <property type="entry name" value="RHOMBOID PROTEASE"/>
    <property type="match status" value="1"/>
</dbReference>
<sequence length="236" mass="25405">MEPSFRRPPRDNFRQYNPNYSGPGNTGHTGGMMPYLSNQPARRGGGGPARLGVGRRLQAGTSYAVTYVVVIWAVHIVNQYVLGGSLLAYGVHPLDTTAWWTVFTAPLIHGNFAHLISNTIPGALFTFVIAASGKHVWLKSTLIITLVAGMGTWLIGGVGTVHIGASGVLYGWFAYLLVRGIFNRSFTQLVIGLVIASVYSGLIWGIFPTMPGVSWQAHLCGFIGGIIAGFMVRNTK</sequence>
<proteinExistence type="predicted"/>
<evidence type="ECO:0000256" key="4">
    <source>
        <dbReference type="ARBA" id="ARBA00023136"/>
    </source>
</evidence>
<accession>A0AAP4BNQ8</accession>
<keyword evidence="8" id="KW-0645">Protease</keyword>
<feature type="transmembrane region" description="Helical" evidence="6">
    <location>
        <begin position="161"/>
        <end position="182"/>
    </location>
</feature>
<dbReference type="GO" id="GO:0006508">
    <property type="term" value="P:proteolysis"/>
    <property type="evidence" value="ECO:0007669"/>
    <property type="project" value="UniProtKB-KW"/>
</dbReference>
<feature type="transmembrane region" description="Helical" evidence="6">
    <location>
        <begin position="213"/>
        <end position="232"/>
    </location>
</feature>
<dbReference type="Gene3D" id="1.20.1540.10">
    <property type="entry name" value="Rhomboid-like"/>
    <property type="match status" value="1"/>
</dbReference>
<keyword evidence="2 6" id="KW-0812">Transmembrane</keyword>
<dbReference type="GO" id="GO:0004252">
    <property type="term" value="F:serine-type endopeptidase activity"/>
    <property type="evidence" value="ECO:0007669"/>
    <property type="project" value="InterPro"/>
</dbReference>
<dbReference type="InterPro" id="IPR050925">
    <property type="entry name" value="Rhomboid_protease_S54"/>
</dbReference>
<evidence type="ECO:0000256" key="6">
    <source>
        <dbReference type="SAM" id="Phobius"/>
    </source>
</evidence>
<dbReference type="EC" id="3.4.21.105" evidence="8"/>
<dbReference type="SUPFAM" id="SSF144091">
    <property type="entry name" value="Rhomboid-like"/>
    <property type="match status" value="1"/>
</dbReference>
<dbReference type="AlphaFoldDB" id="A0AAP4BNQ8"/>
<organism evidence="8 9">
    <name type="scientific">Corynebacterium pseudodiphtheriticum</name>
    <dbReference type="NCBI Taxonomy" id="37637"/>
    <lineage>
        <taxon>Bacteria</taxon>
        <taxon>Bacillati</taxon>
        <taxon>Actinomycetota</taxon>
        <taxon>Actinomycetes</taxon>
        <taxon>Mycobacteriales</taxon>
        <taxon>Corynebacteriaceae</taxon>
        <taxon>Corynebacterium</taxon>
    </lineage>
</organism>
<comment type="subcellular location">
    <subcellularLocation>
        <location evidence="1">Membrane</location>
        <topology evidence="1">Multi-pass membrane protein</topology>
    </subcellularLocation>
</comment>
<evidence type="ECO:0000313" key="9">
    <source>
        <dbReference type="Proteomes" id="UP001224412"/>
    </source>
</evidence>
<dbReference type="EMBL" id="JASNVH010000003">
    <property type="protein sequence ID" value="MDK4306369.1"/>
    <property type="molecule type" value="Genomic_DNA"/>
</dbReference>
<evidence type="ECO:0000313" key="8">
    <source>
        <dbReference type="EMBL" id="MDK4306369.1"/>
    </source>
</evidence>
<reference evidence="8" key="1">
    <citation type="submission" date="2023-05" db="EMBL/GenBank/DDBJ databases">
        <title>Metabolic capabilities are highly conserved among human nasal-associated Corynebacterium species in pangenomic analyses.</title>
        <authorList>
            <person name="Tran T.H."/>
            <person name="Roberts A.Q."/>
            <person name="Escapa I.F."/>
            <person name="Gao W."/>
            <person name="Conlan S."/>
            <person name="Kong H."/>
            <person name="Segre J.A."/>
            <person name="Kelly M.S."/>
            <person name="Lemon K.P."/>
        </authorList>
    </citation>
    <scope>NUCLEOTIDE SEQUENCE</scope>
    <source>
        <strain evidence="8">KPL2773</strain>
    </source>
</reference>
<keyword evidence="3 6" id="KW-1133">Transmembrane helix</keyword>
<feature type="transmembrane region" description="Helical" evidence="6">
    <location>
        <begin position="136"/>
        <end position="155"/>
    </location>
</feature>
<dbReference type="InterPro" id="IPR035952">
    <property type="entry name" value="Rhomboid-like_sf"/>
</dbReference>
<comment type="caution">
    <text evidence="8">The sequence shown here is derived from an EMBL/GenBank/DDBJ whole genome shotgun (WGS) entry which is preliminary data.</text>
</comment>
<feature type="transmembrane region" description="Helical" evidence="6">
    <location>
        <begin position="111"/>
        <end position="129"/>
    </location>
</feature>
<feature type="transmembrane region" description="Helical" evidence="6">
    <location>
        <begin position="64"/>
        <end position="91"/>
    </location>
</feature>
<evidence type="ECO:0000256" key="5">
    <source>
        <dbReference type="SAM" id="MobiDB-lite"/>
    </source>
</evidence>
<feature type="region of interest" description="Disordered" evidence="5">
    <location>
        <begin position="1"/>
        <end position="33"/>
    </location>
</feature>
<feature type="transmembrane region" description="Helical" evidence="6">
    <location>
        <begin position="189"/>
        <end position="207"/>
    </location>
</feature>
<dbReference type="Proteomes" id="UP001224412">
    <property type="component" value="Unassembled WGS sequence"/>
</dbReference>
<dbReference type="PANTHER" id="PTHR43731:SF9">
    <property type="entry name" value="SLR1461 PROTEIN"/>
    <property type="match status" value="1"/>
</dbReference>
<dbReference type="RefSeq" id="WP_021354063.1">
    <property type="nucleotide sequence ID" value="NZ_CP091863.1"/>
</dbReference>
<dbReference type="Pfam" id="PF01694">
    <property type="entry name" value="Rhomboid"/>
    <property type="match status" value="1"/>
</dbReference>
<evidence type="ECO:0000256" key="3">
    <source>
        <dbReference type="ARBA" id="ARBA00022989"/>
    </source>
</evidence>
<feature type="compositionally biased region" description="Polar residues" evidence="5">
    <location>
        <begin position="14"/>
        <end position="23"/>
    </location>
</feature>
<dbReference type="GO" id="GO:0016020">
    <property type="term" value="C:membrane"/>
    <property type="evidence" value="ECO:0007669"/>
    <property type="project" value="UniProtKB-SubCell"/>
</dbReference>
<protein>
    <submittedName>
        <fullName evidence="8">Rhomboid family intramembrane serine protease</fullName>
        <ecNumber evidence="8">3.4.21.105</ecNumber>
    </submittedName>
</protein>
<keyword evidence="4 6" id="KW-0472">Membrane</keyword>
<evidence type="ECO:0000256" key="2">
    <source>
        <dbReference type="ARBA" id="ARBA00022692"/>
    </source>
</evidence>
<dbReference type="GeneID" id="42781832"/>
<feature type="domain" description="Peptidase S54 rhomboid" evidence="7">
    <location>
        <begin position="98"/>
        <end position="233"/>
    </location>
</feature>